<feature type="compositionally biased region" description="Low complexity" evidence="1">
    <location>
        <begin position="34"/>
        <end position="47"/>
    </location>
</feature>
<proteinExistence type="predicted"/>
<dbReference type="EMBL" id="KI291298">
    <property type="protein sequence ID" value="ESA06692.1"/>
    <property type="molecule type" value="Genomic_DNA"/>
</dbReference>
<feature type="compositionally biased region" description="Polar residues" evidence="1">
    <location>
        <begin position="1"/>
        <end position="26"/>
    </location>
</feature>
<reference evidence="2" key="1">
    <citation type="submission" date="2013-07" db="EMBL/GenBank/DDBJ databases">
        <title>The genome of an arbuscular mycorrhizal fungus provides insights into the evolution of the oldest plant symbiosis.</title>
        <authorList>
            <consortium name="DOE Joint Genome Institute"/>
            <person name="Tisserant E."/>
            <person name="Malbreil M."/>
            <person name="Kuo A."/>
            <person name="Kohler A."/>
            <person name="Symeonidi A."/>
            <person name="Balestrini R."/>
            <person name="Charron P."/>
            <person name="Duensing N."/>
            <person name="Frei-dit-Frey N."/>
            <person name="Gianinazzi-Pearson V."/>
            <person name="Gilbert B."/>
            <person name="Handa Y."/>
            <person name="Hijri M."/>
            <person name="Kaul R."/>
            <person name="Kawaguchi M."/>
            <person name="Krajinski F."/>
            <person name="Lammers P."/>
            <person name="Lapierre D."/>
            <person name="Masclaux F.G."/>
            <person name="Murat C."/>
            <person name="Morin E."/>
            <person name="Ndikumana S."/>
            <person name="Pagni M."/>
            <person name="Petitpierre D."/>
            <person name="Requena N."/>
            <person name="Rosikiewicz P."/>
            <person name="Riley R."/>
            <person name="Saito K."/>
            <person name="San Clemente H."/>
            <person name="Shapiro H."/>
            <person name="van Tuinen D."/>
            <person name="Becard G."/>
            <person name="Bonfante P."/>
            <person name="Paszkowski U."/>
            <person name="Shachar-Hill Y."/>
            <person name="Young J.P."/>
            <person name="Sanders I.R."/>
            <person name="Henrissat B."/>
            <person name="Rensing S.A."/>
            <person name="Grigoriev I.V."/>
            <person name="Corradi N."/>
            <person name="Roux C."/>
            <person name="Martin F."/>
        </authorList>
    </citation>
    <scope>NUCLEOTIDE SEQUENCE</scope>
    <source>
        <strain evidence="2">DAOM 197198</strain>
    </source>
</reference>
<feature type="compositionally biased region" description="Basic and acidic residues" evidence="1">
    <location>
        <begin position="49"/>
        <end position="59"/>
    </location>
</feature>
<name>U9TGY4_RHIID</name>
<evidence type="ECO:0000313" key="2">
    <source>
        <dbReference type="EMBL" id="ESA06692.1"/>
    </source>
</evidence>
<dbReference type="AlphaFoldDB" id="U9TGY4"/>
<feature type="region of interest" description="Disordered" evidence="1">
    <location>
        <begin position="1"/>
        <end position="59"/>
    </location>
</feature>
<gene>
    <name evidence="2" type="ORF">GLOINDRAFT_33861</name>
</gene>
<sequence>MVNNQESYDTVVNENHQTQNSGNAENSIHDNKFSSPSVSSTDSLTTSINDRDIDREIEK</sequence>
<evidence type="ECO:0000256" key="1">
    <source>
        <dbReference type="SAM" id="MobiDB-lite"/>
    </source>
</evidence>
<protein>
    <submittedName>
        <fullName evidence="2">Uncharacterized protein</fullName>
    </submittedName>
</protein>
<dbReference type="HOGENOM" id="CLU_2961991_0_0_1"/>
<accession>U9TGY4</accession>
<organism evidence="2">
    <name type="scientific">Rhizophagus irregularis (strain DAOM 181602 / DAOM 197198 / MUCL 43194)</name>
    <name type="common">Arbuscular mycorrhizal fungus</name>
    <name type="synonym">Glomus intraradices</name>
    <dbReference type="NCBI Taxonomy" id="747089"/>
    <lineage>
        <taxon>Eukaryota</taxon>
        <taxon>Fungi</taxon>
        <taxon>Fungi incertae sedis</taxon>
        <taxon>Mucoromycota</taxon>
        <taxon>Glomeromycotina</taxon>
        <taxon>Glomeromycetes</taxon>
        <taxon>Glomerales</taxon>
        <taxon>Glomeraceae</taxon>
        <taxon>Rhizophagus</taxon>
    </lineage>
</organism>